<accession>A0AB35U8H2</accession>
<dbReference type="EC" id="5.1.1.-" evidence="3"/>
<dbReference type="Gene3D" id="3.40.50.1860">
    <property type="match status" value="2"/>
</dbReference>
<dbReference type="PANTHER" id="PTHR21198:SF7">
    <property type="entry name" value="ASPARTATE-GLUTAMATE RACEMASE FAMILY"/>
    <property type="match status" value="1"/>
</dbReference>
<comment type="similarity">
    <text evidence="1">Belongs to the aspartate/glutamate racemases family.</text>
</comment>
<name>A0AB35U8H2_9FIRM</name>
<reference evidence="3 4" key="1">
    <citation type="submission" date="2022-03" db="EMBL/GenBank/DDBJ databases">
        <title>Novel taxa within the pig intestine.</title>
        <authorList>
            <person name="Wylensek D."/>
            <person name="Bishof K."/>
            <person name="Afrizal A."/>
            <person name="Clavel T."/>
        </authorList>
    </citation>
    <scope>NUCLEOTIDE SEQUENCE [LARGE SCALE GENOMIC DNA]</scope>
    <source>
        <strain evidence="3 4">CLA-KB-P133</strain>
    </source>
</reference>
<keyword evidence="4" id="KW-1185">Reference proteome</keyword>
<comment type="caution">
    <text evidence="3">The sequence shown here is derived from an EMBL/GenBank/DDBJ whole genome shotgun (WGS) entry which is preliminary data.</text>
</comment>
<dbReference type="PANTHER" id="PTHR21198">
    <property type="entry name" value="GLUTAMATE RACEMASE"/>
    <property type="match status" value="1"/>
</dbReference>
<evidence type="ECO:0000256" key="1">
    <source>
        <dbReference type="ARBA" id="ARBA00007847"/>
    </source>
</evidence>
<dbReference type="SUPFAM" id="SSF53681">
    <property type="entry name" value="Aspartate/glutamate racemase"/>
    <property type="match status" value="2"/>
</dbReference>
<dbReference type="NCBIfam" id="TIGR00035">
    <property type="entry name" value="asp_race"/>
    <property type="match status" value="1"/>
</dbReference>
<dbReference type="Proteomes" id="UP001286174">
    <property type="component" value="Unassembled WGS sequence"/>
</dbReference>
<sequence length="235" mass="25982">MKKTLGIIGGMGPEASEVFYLKLTQATKAEKDQDHLNILLWSHADIPDRTGSIKAGRKEELWAVMAKDVEMLKACGCDYLAVPCNTSHVFQDRFEQLMDGHFISMIDEAASYAKTVGKTIGVLGTDGTVANDLYGRALRRNGCTCVYPDPDDQRSVMQIIYEQIKKGQRGNLALFQNICEHMRAKGCDAVILACTELSVLKNNYTELADPWYLDAMDALVKTCVITCGGIYQGKL</sequence>
<dbReference type="InterPro" id="IPR001920">
    <property type="entry name" value="Asp/Glu_race"/>
</dbReference>
<evidence type="ECO:0000313" key="3">
    <source>
        <dbReference type="EMBL" id="MDX8420482.1"/>
    </source>
</evidence>
<dbReference type="AlphaFoldDB" id="A0AB35U8H2"/>
<evidence type="ECO:0000313" key="4">
    <source>
        <dbReference type="Proteomes" id="UP001286174"/>
    </source>
</evidence>
<dbReference type="InterPro" id="IPR015942">
    <property type="entry name" value="Asp/Glu/hydantoin_racemase"/>
</dbReference>
<keyword evidence="2 3" id="KW-0413">Isomerase</keyword>
<dbReference type="InterPro" id="IPR004380">
    <property type="entry name" value="Asp_race"/>
</dbReference>
<protein>
    <submittedName>
        <fullName evidence="3">Amino acid racemase</fullName>
        <ecNumber evidence="3">5.1.1.-</ecNumber>
    </submittedName>
</protein>
<organism evidence="3 4">
    <name type="scientific">Grylomicrobium aquisgranensis</name>
    <dbReference type="NCBI Taxonomy" id="2926318"/>
    <lineage>
        <taxon>Bacteria</taxon>
        <taxon>Bacillati</taxon>
        <taxon>Bacillota</taxon>
        <taxon>Erysipelotrichia</taxon>
        <taxon>Erysipelotrichales</taxon>
        <taxon>Erysipelotrichaceae</taxon>
        <taxon>Grylomicrobium</taxon>
    </lineage>
</organism>
<dbReference type="GO" id="GO:0047661">
    <property type="term" value="F:amino-acid racemase activity"/>
    <property type="evidence" value="ECO:0007669"/>
    <property type="project" value="InterPro"/>
</dbReference>
<gene>
    <name evidence="3" type="ORF">MOZ60_10335</name>
</gene>
<dbReference type="RefSeq" id="WP_370596612.1">
    <property type="nucleotide sequence ID" value="NZ_JALBUR010000041.1"/>
</dbReference>
<dbReference type="Pfam" id="PF01177">
    <property type="entry name" value="Asp_Glu_race"/>
    <property type="match status" value="1"/>
</dbReference>
<evidence type="ECO:0000256" key="2">
    <source>
        <dbReference type="ARBA" id="ARBA00023235"/>
    </source>
</evidence>
<dbReference type="EMBL" id="JALBUR010000041">
    <property type="protein sequence ID" value="MDX8420482.1"/>
    <property type="molecule type" value="Genomic_DNA"/>
</dbReference>
<proteinExistence type="inferred from homology"/>